<gene>
    <name evidence="1" type="ORF">OCHUTO_0584</name>
</gene>
<sequence>MKYVHSMLAIWEEFLELYKDAVLIDQKREYIYMTSLLWYTENKVSKNEQSKLEQILAKNLSKEEAETLMVTIAEKYIDEGRAEGIEFGEAKAKKELALMKL</sequence>
<comment type="caution">
    <text evidence="1">The sequence shown here is derived from an EMBL/GenBank/DDBJ whole genome shotgun (WGS) entry which is preliminary data.</text>
</comment>
<dbReference type="Proteomes" id="UP000033616">
    <property type="component" value="Unassembled WGS sequence"/>
</dbReference>
<accession>A0A0F3MK67</accession>
<name>A0A0F3MK67_9RICK</name>
<reference evidence="1 2" key="1">
    <citation type="submission" date="2015-02" db="EMBL/GenBank/DDBJ databases">
        <title>Genome Sequencing of Rickettsiales.</title>
        <authorList>
            <person name="Daugherty S.C."/>
            <person name="Su Q."/>
            <person name="Abolude K."/>
            <person name="Beier-Sexton M."/>
            <person name="Carlyon J.A."/>
            <person name="Carter R."/>
            <person name="Day N.P."/>
            <person name="Dumler S.J."/>
            <person name="Dyachenko V."/>
            <person name="Godinez A."/>
            <person name="Kurtti T.J."/>
            <person name="Lichay M."/>
            <person name="Mullins K.E."/>
            <person name="Ott S."/>
            <person name="Pappas-Brown V."/>
            <person name="Paris D.H."/>
            <person name="Patel P."/>
            <person name="Richards A.L."/>
            <person name="Sadzewicz L."/>
            <person name="Sears K."/>
            <person name="Seidman D."/>
            <person name="Sengamalay N."/>
            <person name="Stenos J."/>
            <person name="Tallon L.J."/>
            <person name="Vincent G."/>
            <person name="Fraser C.M."/>
            <person name="Munderloh U."/>
            <person name="Dunning-Hotopp J.C."/>
        </authorList>
    </citation>
    <scope>NUCLEOTIDE SEQUENCE [LARGE SCALE GENOMIC DNA]</scope>
    <source>
        <strain evidence="1 2">Fuller</strain>
    </source>
</reference>
<keyword evidence="2" id="KW-1185">Reference proteome</keyword>
<evidence type="ECO:0000313" key="2">
    <source>
        <dbReference type="Proteomes" id="UP000033616"/>
    </source>
</evidence>
<dbReference type="AlphaFoldDB" id="A0A0F3MK67"/>
<dbReference type="PATRIC" id="fig|1359168.3.peg.182"/>
<proteinExistence type="predicted"/>
<protein>
    <submittedName>
        <fullName evidence="1">Putative transposase</fullName>
    </submittedName>
</protein>
<dbReference type="EMBL" id="LANP01000013">
    <property type="protein sequence ID" value="KJV56120.1"/>
    <property type="molecule type" value="Genomic_DNA"/>
</dbReference>
<organism evidence="1 2">
    <name type="scientific">Orientia chuto str. Dubai</name>
    <dbReference type="NCBI Taxonomy" id="1359168"/>
    <lineage>
        <taxon>Bacteria</taxon>
        <taxon>Pseudomonadati</taxon>
        <taxon>Pseudomonadota</taxon>
        <taxon>Alphaproteobacteria</taxon>
        <taxon>Rickettsiales</taxon>
        <taxon>Rickettsiaceae</taxon>
        <taxon>Rickettsieae</taxon>
        <taxon>Orientia</taxon>
    </lineage>
</organism>
<dbReference type="RefSeq" id="WP_232296947.1">
    <property type="nucleotide sequence ID" value="NZ_LANP01000013.1"/>
</dbReference>
<evidence type="ECO:0000313" key="1">
    <source>
        <dbReference type="EMBL" id="KJV56120.1"/>
    </source>
</evidence>
<dbReference type="STRING" id="1359168.OCHUTO_0584"/>